<dbReference type="InterPro" id="IPR045889">
    <property type="entry name" value="MES/HNL"/>
</dbReference>
<evidence type="ECO:0000313" key="3">
    <source>
        <dbReference type="Proteomes" id="UP000589984"/>
    </source>
</evidence>
<evidence type="ECO:0000259" key="1">
    <source>
        <dbReference type="Pfam" id="PF12697"/>
    </source>
</evidence>
<feature type="domain" description="AB hydrolase-1" evidence="1">
    <location>
        <begin position="10"/>
        <end position="235"/>
    </location>
</feature>
<keyword evidence="3" id="KW-1185">Reference proteome</keyword>
<name>A0A7Y6RF01_9GAMM</name>
<dbReference type="Gene3D" id="3.40.50.1820">
    <property type="entry name" value="alpha/beta hydrolase"/>
    <property type="match status" value="1"/>
</dbReference>
<dbReference type="Proteomes" id="UP000589984">
    <property type="component" value="Unassembled WGS sequence"/>
</dbReference>
<protein>
    <submittedName>
        <fullName evidence="2">Alpha/beta hydrolase</fullName>
    </submittedName>
</protein>
<gene>
    <name evidence="2" type="ORF">HUO07_16785</name>
</gene>
<organism evidence="2 3">
    <name type="scientific">Vreelandella maris</name>
    <dbReference type="NCBI Taxonomy" id="2729617"/>
    <lineage>
        <taxon>Bacteria</taxon>
        <taxon>Pseudomonadati</taxon>
        <taxon>Pseudomonadota</taxon>
        <taxon>Gammaproteobacteria</taxon>
        <taxon>Oceanospirillales</taxon>
        <taxon>Halomonadaceae</taxon>
        <taxon>Vreelandella</taxon>
    </lineage>
</organism>
<dbReference type="InterPro" id="IPR029058">
    <property type="entry name" value="AB_hydrolase_fold"/>
</dbReference>
<dbReference type="AlphaFoldDB" id="A0A7Y6RF01"/>
<dbReference type="InterPro" id="IPR000073">
    <property type="entry name" value="AB_hydrolase_1"/>
</dbReference>
<proteinExistence type="predicted"/>
<dbReference type="PANTHER" id="PTHR10992">
    <property type="entry name" value="METHYLESTERASE FAMILY MEMBER"/>
    <property type="match status" value="1"/>
</dbReference>
<dbReference type="GO" id="GO:0080032">
    <property type="term" value="F:methyl jasmonate esterase activity"/>
    <property type="evidence" value="ECO:0007669"/>
    <property type="project" value="TreeGrafter"/>
</dbReference>
<comment type="caution">
    <text evidence="2">The sequence shown here is derived from an EMBL/GenBank/DDBJ whole genome shotgun (WGS) entry which is preliminary data.</text>
</comment>
<sequence length="244" mass="26474">MKQNNRKGVFVLLHGAWHGGWCWKRVMETLAASGHRVLTPTLPGLGARANLMSQDITLDTFIQDLVDLIEGEDLHDVILVGHSFGGIGITGAAERIPSRIRHLVYLDAMILEDGDSAFSILPPNIAAERRQQAAQFSNSLSMPVPDASAFGITDPADKAWVEANCTPHPVSTYEDTCRLNGLIGNGLPSTYVAVKPDYEPLAASRAIAKKQLGWSYLEIDAGHDAMITSPQAVVELLLDIHRGM</sequence>
<dbReference type="Pfam" id="PF12697">
    <property type="entry name" value="Abhydrolase_6"/>
    <property type="match status" value="1"/>
</dbReference>
<dbReference type="GO" id="GO:0080030">
    <property type="term" value="F:methyl indole-3-acetate esterase activity"/>
    <property type="evidence" value="ECO:0007669"/>
    <property type="project" value="TreeGrafter"/>
</dbReference>
<reference evidence="2 3" key="1">
    <citation type="submission" date="2020-06" db="EMBL/GenBank/DDBJ databases">
        <title>Halomonas sp. QX-1 draft genome sequence.</title>
        <authorList>
            <person name="Qiu X."/>
        </authorList>
    </citation>
    <scope>NUCLEOTIDE SEQUENCE [LARGE SCALE GENOMIC DNA]</scope>
    <source>
        <strain evidence="2 3">QX-1</strain>
    </source>
</reference>
<accession>A0A7Y6RF01</accession>
<dbReference type="PANTHER" id="PTHR10992:SF1086">
    <property type="entry name" value="AB HYDROLASE-1 DOMAIN-CONTAINING PROTEIN"/>
    <property type="match status" value="1"/>
</dbReference>
<dbReference type="SUPFAM" id="SSF53474">
    <property type="entry name" value="alpha/beta-Hydrolases"/>
    <property type="match status" value="1"/>
</dbReference>
<keyword evidence="2" id="KW-0378">Hydrolase</keyword>
<evidence type="ECO:0000313" key="2">
    <source>
        <dbReference type="EMBL" id="NVF15812.1"/>
    </source>
</evidence>
<dbReference type="EMBL" id="JABWCV010000023">
    <property type="protein sequence ID" value="NVF15812.1"/>
    <property type="molecule type" value="Genomic_DNA"/>
</dbReference>